<evidence type="ECO:0000313" key="2">
    <source>
        <dbReference type="Proteomes" id="UP001171945"/>
    </source>
</evidence>
<sequence>MESNASALGVFWNPNASALGVFWSPTLQLWVFFGVQRFSFGCFLESNAFGKEKT</sequence>
<reference evidence="1" key="1">
    <citation type="submission" date="2023-06" db="EMBL/GenBank/DDBJ databases">
        <title>Uncultivated large filamentous bacteria from sulfidic sediments reveal new species and different genomic features in energy metabolism and defense.</title>
        <authorList>
            <person name="Fonseca A."/>
        </authorList>
    </citation>
    <scope>NUCLEOTIDE SEQUENCE</scope>
    <source>
        <strain evidence="1">HSG4</strain>
    </source>
</reference>
<protein>
    <submittedName>
        <fullName evidence="1">Uncharacterized protein</fullName>
    </submittedName>
</protein>
<name>A0ABT7VW97_9GAMM</name>
<gene>
    <name evidence="1" type="ORF">QUF54_10885</name>
</gene>
<keyword evidence="2" id="KW-1185">Reference proteome</keyword>
<dbReference type="EMBL" id="JAUCGM010000915">
    <property type="protein sequence ID" value="MDM8563847.1"/>
    <property type="molecule type" value="Genomic_DNA"/>
</dbReference>
<dbReference type="Proteomes" id="UP001171945">
    <property type="component" value="Unassembled WGS sequence"/>
</dbReference>
<proteinExistence type="predicted"/>
<evidence type="ECO:0000313" key="1">
    <source>
        <dbReference type="EMBL" id="MDM8563847.1"/>
    </source>
</evidence>
<comment type="caution">
    <text evidence="1">The sequence shown here is derived from an EMBL/GenBank/DDBJ whole genome shotgun (WGS) entry which is preliminary data.</text>
</comment>
<organism evidence="1 2">
    <name type="scientific">Candidatus Marithioploca araucensis</name>
    <dbReference type="NCBI Taxonomy" id="70273"/>
    <lineage>
        <taxon>Bacteria</taxon>
        <taxon>Pseudomonadati</taxon>
        <taxon>Pseudomonadota</taxon>
        <taxon>Gammaproteobacteria</taxon>
        <taxon>Thiotrichales</taxon>
        <taxon>Thiotrichaceae</taxon>
        <taxon>Candidatus Marithioploca</taxon>
    </lineage>
</organism>
<accession>A0ABT7VW97</accession>